<dbReference type="AlphaFoldDB" id="A0AAV4BGE5"/>
<proteinExistence type="predicted"/>
<protein>
    <submittedName>
        <fullName evidence="1">Uncharacterized protein</fullName>
    </submittedName>
</protein>
<organism evidence="1 2">
    <name type="scientific">Plakobranchus ocellatus</name>
    <dbReference type="NCBI Taxonomy" id="259542"/>
    <lineage>
        <taxon>Eukaryota</taxon>
        <taxon>Metazoa</taxon>
        <taxon>Spiralia</taxon>
        <taxon>Lophotrochozoa</taxon>
        <taxon>Mollusca</taxon>
        <taxon>Gastropoda</taxon>
        <taxon>Heterobranchia</taxon>
        <taxon>Euthyneura</taxon>
        <taxon>Panpulmonata</taxon>
        <taxon>Sacoglossa</taxon>
        <taxon>Placobranchoidea</taxon>
        <taxon>Plakobranchidae</taxon>
        <taxon>Plakobranchus</taxon>
    </lineage>
</organism>
<dbReference type="Proteomes" id="UP000735302">
    <property type="component" value="Unassembled WGS sequence"/>
</dbReference>
<gene>
    <name evidence="1" type="ORF">PoB_004517300</name>
</gene>
<comment type="caution">
    <text evidence="1">The sequence shown here is derived from an EMBL/GenBank/DDBJ whole genome shotgun (WGS) entry which is preliminary data.</text>
</comment>
<dbReference type="EMBL" id="BLXT01004970">
    <property type="protein sequence ID" value="GFO18668.1"/>
    <property type="molecule type" value="Genomic_DNA"/>
</dbReference>
<evidence type="ECO:0000313" key="2">
    <source>
        <dbReference type="Proteomes" id="UP000735302"/>
    </source>
</evidence>
<reference evidence="1 2" key="1">
    <citation type="journal article" date="2021" name="Elife">
        <title>Chloroplast acquisition without the gene transfer in kleptoplastic sea slugs, Plakobranchus ocellatus.</title>
        <authorList>
            <person name="Maeda T."/>
            <person name="Takahashi S."/>
            <person name="Yoshida T."/>
            <person name="Shimamura S."/>
            <person name="Takaki Y."/>
            <person name="Nagai Y."/>
            <person name="Toyoda A."/>
            <person name="Suzuki Y."/>
            <person name="Arimoto A."/>
            <person name="Ishii H."/>
            <person name="Satoh N."/>
            <person name="Nishiyama T."/>
            <person name="Hasebe M."/>
            <person name="Maruyama T."/>
            <person name="Minagawa J."/>
            <person name="Obokata J."/>
            <person name="Shigenobu S."/>
        </authorList>
    </citation>
    <scope>NUCLEOTIDE SEQUENCE [LARGE SCALE GENOMIC DNA]</scope>
</reference>
<name>A0AAV4BGE5_9GAST</name>
<keyword evidence="2" id="KW-1185">Reference proteome</keyword>
<accession>A0AAV4BGE5</accession>
<evidence type="ECO:0000313" key="1">
    <source>
        <dbReference type="EMBL" id="GFO18668.1"/>
    </source>
</evidence>
<sequence length="109" mass="12227">MYETSTGKAMKSFEDSLVSKQHRLKLYGQVTDRFISLARTTDTSPVVCTEEGFCESLGECVYFVYSQSTKKVISGFQALCQVRTPAAGLEPATEEKLQISYLISYPLRH</sequence>